<organism evidence="2 3">
    <name type="scientific">Brassica cretica</name>
    <name type="common">Mustard</name>
    <dbReference type="NCBI Taxonomy" id="69181"/>
    <lineage>
        <taxon>Eukaryota</taxon>
        <taxon>Viridiplantae</taxon>
        <taxon>Streptophyta</taxon>
        <taxon>Embryophyta</taxon>
        <taxon>Tracheophyta</taxon>
        <taxon>Spermatophyta</taxon>
        <taxon>Magnoliopsida</taxon>
        <taxon>eudicotyledons</taxon>
        <taxon>Gunneridae</taxon>
        <taxon>Pentapetalae</taxon>
        <taxon>rosids</taxon>
        <taxon>malvids</taxon>
        <taxon>Brassicales</taxon>
        <taxon>Brassicaceae</taxon>
        <taxon>Brassiceae</taxon>
        <taxon>Brassica</taxon>
    </lineage>
</organism>
<feature type="region of interest" description="Disordered" evidence="1">
    <location>
        <begin position="1"/>
        <end position="26"/>
    </location>
</feature>
<dbReference type="EMBL" id="QGKX02000004">
    <property type="protein sequence ID" value="KAF3600597.1"/>
    <property type="molecule type" value="Genomic_DNA"/>
</dbReference>
<accession>A0A8S9SIV8</accession>
<comment type="caution">
    <text evidence="2">The sequence shown here is derived from an EMBL/GenBank/DDBJ whole genome shotgun (WGS) entry which is preliminary data.</text>
</comment>
<reference evidence="2" key="1">
    <citation type="submission" date="2019-12" db="EMBL/GenBank/DDBJ databases">
        <title>Genome sequencing and annotation of Brassica cretica.</title>
        <authorList>
            <person name="Studholme D.J."/>
            <person name="Sarris P."/>
        </authorList>
    </citation>
    <scope>NUCLEOTIDE SEQUENCE</scope>
    <source>
        <strain evidence="2">PFS-109/04</strain>
        <tissue evidence="2">Leaf</tissue>
    </source>
</reference>
<proteinExistence type="predicted"/>
<protein>
    <submittedName>
        <fullName evidence="2">Uncharacterized protein</fullName>
    </submittedName>
</protein>
<evidence type="ECO:0000313" key="3">
    <source>
        <dbReference type="Proteomes" id="UP000712600"/>
    </source>
</evidence>
<sequence length="96" mass="10628">MGTNLGGGEAIGEAARRDSTDFSSPEVDDRVVRSVEVCSTSLRLITTHLPLDLDSTVDEKLDQRREILVCSVWCVLVSSEEEAILWPNEKVRAVVR</sequence>
<gene>
    <name evidence="2" type="ORF">F2Q69_00032838</name>
</gene>
<feature type="compositionally biased region" description="Gly residues" evidence="1">
    <location>
        <begin position="1"/>
        <end position="10"/>
    </location>
</feature>
<evidence type="ECO:0000313" key="2">
    <source>
        <dbReference type="EMBL" id="KAF3600597.1"/>
    </source>
</evidence>
<name>A0A8S9SIV8_BRACR</name>
<dbReference type="Proteomes" id="UP000712600">
    <property type="component" value="Unassembled WGS sequence"/>
</dbReference>
<dbReference type="AlphaFoldDB" id="A0A8S9SIV8"/>
<evidence type="ECO:0000256" key="1">
    <source>
        <dbReference type="SAM" id="MobiDB-lite"/>
    </source>
</evidence>